<reference evidence="2" key="1">
    <citation type="journal article" date="2013" name="Nat. Commun.">
        <title>Whole-genome sequencing of Oryza brachyantha reveals mechanisms underlying Oryza genome evolution.</title>
        <authorList>
            <person name="Chen J."/>
            <person name="Huang Q."/>
            <person name="Gao D."/>
            <person name="Wang J."/>
            <person name="Lang Y."/>
            <person name="Liu T."/>
            <person name="Li B."/>
            <person name="Bai Z."/>
            <person name="Luis Goicoechea J."/>
            <person name="Liang C."/>
            <person name="Chen C."/>
            <person name="Zhang W."/>
            <person name="Sun S."/>
            <person name="Liao Y."/>
            <person name="Zhang X."/>
            <person name="Yang L."/>
            <person name="Song C."/>
            <person name="Wang M."/>
            <person name="Shi J."/>
            <person name="Liu G."/>
            <person name="Liu J."/>
            <person name="Zhou H."/>
            <person name="Zhou W."/>
            <person name="Yu Q."/>
            <person name="An N."/>
            <person name="Chen Y."/>
            <person name="Cai Q."/>
            <person name="Wang B."/>
            <person name="Liu B."/>
            <person name="Min J."/>
            <person name="Huang Y."/>
            <person name="Wu H."/>
            <person name="Li Z."/>
            <person name="Zhang Y."/>
            <person name="Yin Y."/>
            <person name="Song W."/>
            <person name="Jiang J."/>
            <person name="Jackson S.A."/>
            <person name="Wing R.A."/>
            <person name="Wang J."/>
            <person name="Chen M."/>
        </authorList>
    </citation>
    <scope>NUCLEOTIDE SEQUENCE [LARGE SCALE GENOMIC DNA]</scope>
    <source>
        <strain evidence="2">cv. IRGC 101232</strain>
    </source>
</reference>
<sequence length="85" mass="9323">MTPLQTHNTNTHAQPIGPIGCLASQLAIYSCMSHNTIRYLPLAKCSCSNSQPNQDMASAMSRHTKSSDTDNMQGASYAYNLDLRF</sequence>
<proteinExistence type="predicted"/>
<reference evidence="2" key="2">
    <citation type="submission" date="2013-04" db="UniProtKB">
        <authorList>
            <consortium name="EnsemblPlants"/>
        </authorList>
    </citation>
    <scope>IDENTIFICATION</scope>
</reference>
<dbReference type="HOGENOM" id="CLU_2516263_0_0_1"/>
<evidence type="ECO:0000313" key="3">
    <source>
        <dbReference type="Proteomes" id="UP000006038"/>
    </source>
</evidence>
<dbReference type="Gramene" id="OB05G21030.1">
    <property type="protein sequence ID" value="OB05G21030.1"/>
    <property type="gene ID" value="OB05G21030"/>
</dbReference>
<dbReference type="AlphaFoldDB" id="J3M679"/>
<protein>
    <submittedName>
        <fullName evidence="2">Uncharacterized protein</fullName>
    </submittedName>
</protein>
<evidence type="ECO:0000313" key="2">
    <source>
        <dbReference type="EnsemblPlants" id="OB05G21030.1"/>
    </source>
</evidence>
<evidence type="ECO:0000256" key="1">
    <source>
        <dbReference type="SAM" id="MobiDB-lite"/>
    </source>
</evidence>
<keyword evidence="3" id="KW-1185">Reference proteome</keyword>
<accession>J3M679</accession>
<dbReference type="Proteomes" id="UP000006038">
    <property type="component" value="Chromosome 5"/>
</dbReference>
<name>J3M679_ORYBR</name>
<dbReference type="EnsemblPlants" id="OB05G21030.1">
    <property type="protein sequence ID" value="OB05G21030.1"/>
    <property type="gene ID" value="OB05G21030"/>
</dbReference>
<feature type="region of interest" description="Disordered" evidence="1">
    <location>
        <begin position="54"/>
        <end position="73"/>
    </location>
</feature>
<organism evidence="2">
    <name type="scientific">Oryza brachyantha</name>
    <name type="common">malo sina</name>
    <dbReference type="NCBI Taxonomy" id="4533"/>
    <lineage>
        <taxon>Eukaryota</taxon>
        <taxon>Viridiplantae</taxon>
        <taxon>Streptophyta</taxon>
        <taxon>Embryophyta</taxon>
        <taxon>Tracheophyta</taxon>
        <taxon>Spermatophyta</taxon>
        <taxon>Magnoliopsida</taxon>
        <taxon>Liliopsida</taxon>
        <taxon>Poales</taxon>
        <taxon>Poaceae</taxon>
        <taxon>BOP clade</taxon>
        <taxon>Oryzoideae</taxon>
        <taxon>Oryzeae</taxon>
        <taxon>Oryzinae</taxon>
        <taxon>Oryza</taxon>
    </lineage>
</organism>